<dbReference type="AlphaFoldDB" id="A0A1I4RH91"/>
<dbReference type="EMBL" id="FOUU01000001">
    <property type="protein sequence ID" value="SFM51611.1"/>
    <property type="molecule type" value="Genomic_DNA"/>
</dbReference>
<protein>
    <submittedName>
        <fullName evidence="1">Uncharacterized protein</fullName>
    </submittedName>
</protein>
<gene>
    <name evidence="1" type="ORF">SAMN05660836_00619</name>
</gene>
<proteinExistence type="predicted"/>
<evidence type="ECO:0000313" key="1">
    <source>
        <dbReference type="EMBL" id="SFM51611.1"/>
    </source>
</evidence>
<accession>A0A1I4RH91</accession>
<name>A0A1I4RH91_9BACT</name>
<evidence type="ECO:0000313" key="2">
    <source>
        <dbReference type="Proteomes" id="UP000199611"/>
    </source>
</evidence>
<dbReference type="OrthoDB" id="5516929at2"/>
<sequence>MEKNREDRFKTYGRRPDPLLEDFFDPEIPLPDICWETVPHSVNPYLVWEAYDENVHGWVFLWYPTRDRITGRSYGEFERAQYFHNDLVRILKEMHRWPLWGTRKHRKHTLAFALLQLYAEVSDLWWCAV</sequence>
<dbReference type="Proteomes" id="UP000199611">
    <property type="component" value="Unassembled WGS sequence"/>
</dbReference>
<dbReference type="STRING" id="39841.SAMN05660836_00619"/>
<organism evidence="1 2">
    <name type="scientific">Thermodesulforhabdus norvegica</name>
    <dbReference type="NCBI Taxonomy" id="39841"/>
    <lineage>
        <taxon>Bacteria</taxon>
        <taxon>Pseudomonadati</taxon>
        <taxon>Thermodesulfobacteriota</taxon>
        <taxon>Syntrophobacteria</taxon>
        <taxon>Syntrophobacterales</taxon>
        <taxon>Thermodesulforhabdaceae</taxon>
        <taxon>Thermodesulforhabdus</taxon>
    </lineage>
</organism>
<reference evidence="1 2" key="1">
    <citation type="submission" date="2016-10" db="EMBL/GenBank/DDBJ databases">
        <authorList>
            <person name="de Groot N.N."/>
        </authorList>
    </citation>
    <scope>NUCLEOTIDE SEQUENCE [LARGE SCALE GENOMIC DNA]</scope>
    <source>
        <strain evidence="1 2">DSM 9990</strain>
    </source>
</reference>
<dbReference type="RefSeq" id="WP_093393381.1">
    <property type="nucleotide sequence ID" value="NZ_FOUU01000001.1"/>
</dbReference>
<keyword evidence="2" id="KW-1185">Reference proteome</keyword>